<dbReference type="GO" id="GO:0005737">
    <property type="term" value="C:cytoplasm"/>
    <property type="evidence" value="ECO:0007669"/>
    <property type="project" value="UniProtKB-SubCell"/>
</dbReference>
<dbReference type="AlphaFoldDB" id="A0A917D169"/>
<evidence type="ECO:0000256" key="3">
    <source>
        <dbReference type="ARBA" id="ARBA00018111"/>
    </source>
</evidence>
<gene>
    <name evidence="5 9" type="primary">recX</name>
    <name evidence="9" type="ORF">GCM10007304_22660</name>
</gene>
<feature type="domain" description="RecX second three-helical" evidence="7">
    <location>
        <begin position="75"/>
        <end position="116"/>
    </location>
</feature>
<organism evidence="9 10">
    <name type="scientific">Rhodococcoides trifolii</name>
    <dbReference type="NCBI Taxonomy" id="908250"/>
    <lineage>
        <taxon>Bacteria</taxon>
        <taxon>Bacillati</taxon>
        <taxon>Actinomycetota</taxon>
        <taxon>Actinomycetes</taxon>
        <taxon>Mycobacteriales</taxon>
        <taxon>Nocardiaceae</taxon>
        <taxon>Rhodococcoides</taxon>
    </lineage>
</organism>
<reference evidence="9" key="2">
    <citation type="submission" date="2020-09" db="EMBL/GenBank/DDBJ databases">
        <authorList>
            <person name="Sun Q."/>
            <person name="Sedlacek I."/>
        </authorList>
    </citation>
    <scope>NUCLEOTIDE SEQUENCE</scope>
    <source>
        <strain evidence="9">CCM 7905</strain>
    </source>
</reference>
<comment type="function">
    <text evidence="5">Modulates RecA activity.</text>
</comment>
<comment type="caution">
    <text evidence="9">The sequence shown here is derived from an EMBL/GenBank/DDBJ whole genome shotgun (WGS) entry which is preliminary data.</text>
</comment>
<comment type="subcellular location">
    <subcellularLocation>
        <location evidence="1 5">Cytoplasm</location>
    </subcellularLocation>
</comment>
<dbReference type="PANTHER" id="PTHR33602:SF1">
    <property type="entry name" value="REGULATORY PROTEIN RECX FAMILY PROTEIN"/>
    <property type="match status" value="1"/>
</dbReference>
<dbReference type="InterPro" id="IPR036388">
    <property type="entry name" value="WH-like_DNA-bd_sf"/>
</dbReference>
<dbReference type="Pfam" id="PF02631">
    <property type="entry name" value="RecX_HTH2"/>
    <property type="match status" value="1"/>
</dbReference>
<dbReference type="Proteomes" id="UP000654257">
    <property type="component" value="Unassembled WGS sequence"/>
</dbReference>
<dbReference type="HAMAP" id="MF_01114">
    <property type="entry name" value="RecX"/>
    <property type="match status" value="1"/>
</dbReference>
<evidence type="ECO:0000256" key="2">
    <source>
        <dbReference type="ARBA" id="ARBA00009695"/>
    </source>
</evidence>
<dbReference type="Pfam" id="PF21982">
    <property type="entry name" value="RecX_HTH1"/>
    <property type="match status" value="1"/>
</dbReference>
<evidence type="ECO:0000256" key="1">
    <source>
        <dbReference type="ARBA" id="ARBA00004496"/>
    </source>
</evidence>
<evidence type="ECO:0000259" key="8">
    <source>
        <dbReference type="Pfam" id="PF21982"/>
    </source>
</evidence>
<evidence type="ECO:0000256" key="6">
    <source>
        <dbReference type="SAM" id="MobiDB-lite"/>
    </source>
</evidence>
<dbReference type="InterPro" id="IPR053924">
    <property type="entry name" value="RecX_HTH_2nd"/>
</dbReference>
<evidence type="ECO:0000313" key="10">
    <source>
        <dbReference type="Proteomes" id="UP000654257"/>
    </source>
</evidence>
<dbReference type="GO" id="GO:0006282">
    <property type="term" value="P:regulation of DNA repair"/>
    <property type="evidence" value="ECO:0007669"/>
    <property type="project" value="UniProtKB-UniRule"/>
</dbReference>
<keyword evidence="4 5" id="KW-0963">Cytoplasm</keyword>
<dbReference type="Gene3D" id="1.10.10.10">
    <property type="entry name" value="Winged helix-like DNA-binding domain superfamily/Winged helix DNA-binding domain"/>
    <property type="match status" value="2"/>
</dbReference>
<keyword evidence="10" id="KW-1185">Reference proteome</keyword>
<name>A0A917D169_9NOCA</name>
<evidence type="ECO:0000313" key="9">
    <source>
        <dbReference type="EMBL" id="GGG08035.1"/>
    </source>
</evidence>
<dbReference type="InterPro" id="IPR003783">
    <property type="entry name" value="Regulatory_RecX"/>
</dbReference>
<proteinExistence type="inferred from homology"/>
<feature type="region of interest" description="Disordered" evidence="6">
    <location>
        <begin position="1"/>
        <end position="30"/>
    </location>
</feature>
<comment type="similarity">
    <text evidence="2 5">Belongs to the RecX family.</text>
</comment>
<dbReference type="InterPro" id="IPR053926">
    <property type="entry name" value="RecX_HTH_1st"/>
</dbReference>
<protein>
    <recommendedName>
        <fullName evidence="3 5">Regulatory protein RecX</fullName>
    </recommendedName>
</protein>
<evidence type="ECO:0000256" key="4">
    <source>
        <dbReference type="ARBA" id="ARBA00022490"/>
    </source>
</evidence>
<dbReference type="EMBL" id="BMCU01000002">
    <property type="protein sequence ID" value="GGG08035.1"/>
    <property type="molecule type" value="Genomic_DNA"/>
</dbReference>
<dbReference type="PANTHER" id="PTHR33602">
    <property type="entry name" value="REGULATORY PROTEIN RECX FAMILY PROTEIN"/>
    <property type="match status" value="1"/>
</dbReference>
<accession>A0A917D169</accession>
<feature type="domain" description="RecX first three-helical" evidence="8">
    <location>
        <begin position="29"/>
        <end position="68"/>
    </location>
</feature>
<evidence type="ECO:0000256" key="5">
    <source>
        <dbReference type="HAMAP-Rule" id="MF_01114"/>
    </source>
</evidence>
<reference evidence="9" key="1">
    <citation type="journal article" date="2014" name="Int. J. Syst. Evol. Microbiol.">
        <title>Complete genome sequence of Corynebacterium casei LMG S-19264T (=DSM 44701T), isolated from a smear-ripened cheese.</title>
        <authorList>
            <consortium name="US DOE Joint Genome Institute (JGI-PGF)"/>
            <person name="Walter F."/>
            <person name="Albersmeier A."/>
            <person name="Kalinowski J."/>
            <person name="Ruckert C."/>
        </authorList>
    </citation>
    <scope>NUCLEOTIDE SEQUENCE</scope>
    <source>
        <strain evidence="9">CCM 7905</strain>
    </source>
</reference>
<sequence>MREQRADRPGARDHSGARSRPEGGTEAQAKDVCLRYLTDRARSRKELADKLTTKGFAPDIIERVLDRLTDIKLIDDVEFAQQWVNSRHTYSGRGKRAIGMELRTKGISQDIAAEALDTIDGDDERERARELIVKKMRTLARSDNLATTDRAERDKIVRKLVSMLARRGFAQGMAFEVVKTELEAHGADAEGLEVE</sequence>
<dbReference type="RefSeq" id="WP_188544871.1">
    <property type="nucleotide sequence ID" value="NZ_BMCU01000002.1"/>
</dbReference>
<evidence type="ECO:0000259" key="7">
    <source>
        <dbReference type="Pfam" id="PF02631"/>
    </source>
</evidence>